<gene>
    <name evidence="2" type="ORF">DARMORV10_C06P46250.1</name>
</gene>
<keyword evidence="1" id="KW-0472">Membrane</keyword>
<accession>A0A816QRG9</accession>
<dbReference type="AlphaFoldDB" id="A0A816QRG9"/>
<protein>
    <submittedName>
        <fullName evidence="2">(rape) hypothetical protein</fullName>
    </submittedName>
</protein>
<dbReference type="PANTHER" id="PTHR13448:SF13">
    <property type="entry name" value="(RAPE) HYPOTHETICAL PROTEIN"/>
    <property type="match status" value="1"/>
</dbReference>
<proteinExistence type="predicted"/>
<sequence length="464" mass="51185">MDHREAEKQIVTVAEAAAKIDPCHLMDHLVKALFFFVNREVWRPKERLSRYTDYFAEALSGVSFPWVKMFKDAPLSTLIDSPIFDSSSLAGSLSHIPQSVYRTALNWLEMPPVKLEDFSAFVLRAFDQILVDLEAQQGGGDDSKSQVGMFVALAIVLRSKPQALTTVLPILRENPKYQGHDKLPVTVWMMAQASPGDLCLGLYSWAHNLLPLVSVSSKKRCCIPQSMDLVLQFVEEILSRPRARTILVDGALRESDPLIPVSSFEILVRLTFPAPSARVKSTERVEAIYSLLKDVTLSPFMPGESNALKQMFTFSLRSARRGIVTGNPVLAEEATSIAIWCCVTESVDCFEHWDILYRENLEASVALLKRLLGQRRLFLRLSTSPSDSLTVNQTMESFRLKNKRAIAEGGANCSLYREADKYCTLISKSLSRGSGGFKLTPITAVVLAAAGAAAGAAAALVVLA</sequence>
<organism evidence="2">
    <name type="scientific">Brassica napus</name>
    <name type="common">Rape</name>
    <dbReference type="NCBI Taxonomy" id="3708"/>
    <lineage>
        <taxon>Eukaryota</taxon>
        <taxon>Viridiplantae</taxon>
        <taxon>Streptophyta</taxon>
        <taxon>Embryophyta</taxon>
        <taxon>Tracheophyta</taxon>
        <taxon>Spermatophyta</taxon>
        <taxon>Magnoliopsida</taxon>
        <taxon>eudicotyledons</taxon>
        <taxon>Gunneridae</taxon>
        <taxon>Pentapetalae</taxon>
        <taxon>rosids</taxon>
        <taxon>malvids</taxon>
        <taxon>Brassicales</taxon>
        <taxon>Brassicaceae</taxon>
        <taxon>Brassiceae</taxon>
        <taxon>Brassica</taxon>
    </lineage>
</organism>
<keyword evidence="1" id="KW-1133">Transmembrane helix</keyword>
<feature type="transmembrane region" description="Helical" evidence="1">
    <location>
        <begin position="442"/>
        <end position="463"/>
    </location>
</feature>
<dbReference type="Proteomes" id="UP001295469">
    <property type="component" value="Chromosome C06"/>
</dbReference>
<dbReference type="EMBL" id="HG994370">
    <property type="protein sequence ID" value="CAF2064254.1"/>
    <property type="molecule type" value="Genomic_DNA"/>
</dbReference>
<reference evidence="2" key="1">
    <citation type="submission" date="2021-01" db="EMBL/GenBank/DDBJ databases">
        <authorList>
            <consortium name="Genoscope - CEA"/>
            <person name="William W."/>
        </authorList>
    </citation>
    <scope>NUCLEOTIDE SEQUENCE</scope>
</reference>
<dbReference type="InterPro" id="IPR019308">
    <property type="entry name" value="TMEM214"/>
</dbReference>
<name>A0A816QRG9_BRANA</name>
<evidence type="ECO:0000313" key="2">
    <source>
        <dbReference type="EMBL" id="CAF2064254.1"/>
    </source>
</evidence>
<dbReference type="PANTHER" id="PTHR13448">
    <property type="entry name" value="TRANSMEMBRANE PROTEIN 214"/>
    <property type="match status" value="1"/>
</dbReference>
<evidence type="ECO:0000256" key="1">
    <source>
        <dbReference type="SAM" id="Phobius"/>
    </source>
</evidence>
<keyword evidence="1" id="KW-0812">Transmembrane</keyword>